<dbReference type="OrthoDB" id="10265310at2759"/>
<comment type="similarity">
    <text evidence="1">Belongs to the MYG1 family.</text>
</comment>
<dbReference type="GO" id="GO:0005634">
    <property type="term" value="C:nucleus"/>
    <property type="evidence" value="ECO:0007669"/>
    <property type="project" value="TreeGrafter"/>
</dbReference>
<dbReference type="AlphaFoldDB" id="A0A196SA95"/>
<name>A0A196SA95_BLAHN</name>
<dbReference type="EMBL" id="LXWW01000305">
    <property type="protein sequence ID" value="OAO13980.1"/>
    <property type="molecule type" value="Genomic_DNA"/>
</dbReference>
<proteinExistence type="inferred from homology"/>
<dbReference type="InterPro" id="IPR003226">
    <property type="entry name" value="MYG1_exonuclease"/>
</dbReference>
<keyword evidence="3" id="KW-1185">Reference proteome</keyword>
<comment type="caution">
    <text evidence="2">The sequence shown here is derived from an EMBL/GenBank/DDBJ whole genome shotgun (WGS) entry which is preliminary data.</text>
</comment>
<dbReference type="GO" id="GO:0005737">
    <property type="term" value="C:cytoplasm"/>
    <property type="evidence" value="ECO:0007669"/>
    <property type="project" value="TreeGrafter"/>
</dbReference>
<evidence type="ECO:0000313" key="3">
    <source>
        <dbReference type="Proteomes" id="UP000078348"/>
    </source>
</evidence>
<dbReference type="STRING" id="478820.A0A196SA95"/>
<accession>A0A196SA95</accession>
<sequence>MELKRINRNLSFFDIFPPHVQKANAIGFSGEVFLDVIPEGRKAIGTHSGAFHSDDALAVSMLRTLPAYQDHVVVRTRNAELLDQCDIVVDVGGLYDYEKKRFDHHQKGFFETFDAKHKTKLSSAGLVFKHFGKDILAQLSPRPLSDEELSVLHTRMYDNFVEEIDGVDNGIDPSTGEANYAVTTTLSKRVKRLLIAWNEEYSAELEQERFRLAMGLMLGEFSERLHSQVTLVLPARELVEKALDEAAQVHPSQSIILMEKGCPFMEHLLEIEKERGIEGRTLFAVTRGDDGNWRIRGINAQPGSFALRKQLLPKCLGLRDEELSKACGIPDCVFVHNSGFLGINKTKEGAMAMAVQSL</sequence>
<organism evidence="2 3">
    <name type="scientific">Blastocystis sp. subtype 1 (strain ATCC 50177 / NandII)</name>
    <dbReference type="NCBI Taxonomy" id="478820"/>
    <lineage>
        <taxon>Eukaryota</taxon>
        <taxon>Sar</taxon>
        <taxon>Stramenopiles</taxon>
        <taxon>Bigyra</taxon>
        <taxon>Opalozoa</taxon>
        <taxon>Opalinata</taxon>
        <taxon>Blastocystidae</taxon>
        <taxon>Blastocystis</taxon>
    </lineage>
</organism>
<evidence type="ECO:0000313" key="2">
    <source>
        <dbReference type="EMBL" id="OAO13980.1"/>
    </source>
</evidence>
<dbReference type="PANTHER" id="PTHR11215">
    <property type="entry name" value="METAL DEPENDENT HYDROLASE - RELATED"/>
    <property type="match status" value="1"/>
</dbReference>
<dbReference type="Pfam" id="PF03690">
    <property type="entry name" value="MYG1_exonuc"/>
    <property type="match status" value="1"/>
</dbReference>
<dbReference type="Proteomes" id="UP000078348">
    <property type="component" value="Unassembled WGS sequence"/>
</dbReference>
<dbReference type="PANTHER" id="PTHR11215:SF1">
    <property type="entry name" value="MYG1 EXONUCLEASE"/>
    <property type="match status" value="1"/>
</dbReference>
<evidence type="ECO:0000256" key="1">
    <source>
        <dbReference type="ARBA" id="ARBA00010105"/>
    </source>
</evidence>
<reference evidence="2 3" key="1">
    <citation type="submission" date="2016-05" db="EMBL/GenBank/DDBJ databases">
        <title>Nuclear genome of Blastocystis sp. subtype 1 NandII.</title>
        <authorList>
            <person name="Gentekaki E."/>
            <person name="Curtis B."/>
            <person name="Stairs C."/>
            <person name="Eme L."/>
            <person name="Herman E."/>
            <person name="Klimes V."/>
            <person name="Arias M.C."/>
            <person name="Elias M."/>
            <person name="Hilliou F."/>
            <person name="Klute M."/>
            <person name="Malik S.-B."/>
            <person name="Pightling A."/>
            <person name="Rachubinski R."/>
            <person name="Salas D."/>
            <person name="Schlacht A."/>
            <person name="Suga H."/>
            <person name="Archibald J."/>
            <person name="Ball S.G."/>
            <person name="Clark G."/>
            <person name="Dacks J."/>
            <person name="Van Der Giezen M."/>
            <person name="Tsaousis A."/>
            <person name="Roger A."/>
        </authorList>
    </citation>
    <scope>NUCLEOTIDE SEQUENCE [LARGE SCALE GENOMIC DNA]</scope>
    <source>
        <strain evidence="3">ATCC 50177 / NandII</strain>
    </source>
</reference>
<gene>
    <name evidence="2" type="ORF">AV274_4326</name>
</gene>
<protein>
    <submittedName>
        <fullName evidence="2">Protein MYG1</fullName>
    </submittedName>
</protein>